<dbReference type="Gene3D" id="1.10.3720.10">
    <property type="entry name" value="MetI-like"/>
    <property type="match status" value="1"/>
</dbReference>
<feature type="transmembrane region" description="Helical" evidence="7">
    <location>
        <begin position="188"/>
        <end position="210"/>
    </location>
</feature>
<evidence type="ECO:0000256" key="2">
    <source>
        <dbReference type="ARBA" id="ARBA00022448"/>
    </source>
</evidence>
<dbReference type="PROSITE" id="PS50928">
    <property type="entry name" value="ABC_TM1"/>
    <property type="match status" value="1"/>
</dbReference>
<dbReference type="CDD" id="cd06261">
    <property type="entry name" value="TM_PBP2"/>
    <property type="match status" value="1"/>
</dbReference>
<evidence type="ECO:0000256" key="6">
    <source>
        <dbReference type="ARBA" id="ARBA00023136"/>
    </source>
</evidence>
<keyword evidence="2 7" id="KW-0813">Transport</keyword>
<evidence type="ECO:0000256" key="1">
    <source>
        <dbReference type="ARBA" id="ARBA00004651"/>
    </source>
</evidence>
<feature type="transmembrane region" description="Helical" evidence="7">
    <location>
        <begin position="134"/>
        <end position="151"/>
    </location>
</feature>
<dbReference type="SUPFAM" id="SSF161098">
    <property type="entry name" value="MetI-like"/>
    <property type="match status" value="1"/>
</dbReference>
<accession>A0A367ZJM0</accession>
<evidence type="ECO:0000256" key="7">
    <source>
        <dbReference type="RuleBase" id="RU363032"/>
    </source>
</evidence>
<dbReference type="InterPro" id="IPR000515">
    <property type="entry name" value="MetI-like"/>
</dbReference>
<dbReference type="EMBL" id="QOQW01000024">
    <property type="protein sequence ID" value="RCK78296.1"/>
    <property type="molecule type" value="Genomic_DNA"/>
</dbReference>
<evidence type="ECO:0000313" key="9">
    <source>
        <dbReference type="EMBL" id="RCK78296.1"/>
    </source>
</evidence>
<dbReference type="GO" id="GO:0055085">
    <property type="term" value="P:transmembrane transport"/>
    <property type="evidence" value="ECO:0007669"/>
    <property type="project" value="InterPro"/>
</dbReference>
<evidence type="ECO:0000256" key="4">
    <source>
        <dbReference type="ARBA" id="ARBA00022692"/>
    </source>
</evidence>
<proteinExistence type="inferred from homology"/>
<gene>
    <name evidence="9" type="ORF">OZSIB_1538</name>
</gene>
<protein>
    <submittedName>
        <fullName evidence="9">Maltose/maltodextrin ABC transporter, permease protein MalG</fullName>
    </submittedName>
</protein>
<feature type="transmembrane region" description="Helical" evidence="7">
    <location>
        <begin position="12"/>
        <end position="31"/>
    </location>
</feature>
<dbReference type="Proteomes" id="UP000252355">
    <property type="component" value="Unassembled WGS sequence"/>
</dbReference>
<evidence type="ECO:0000313" key="10">
    <source>
        <dbReference type="Proteomes" id="UP000252355"/>
    </source>
</evidence>
<dbReference type="InterPro" id="IPR035906">
    <property type="entry name" value="MetI-like_sf"/>
</dbReference>
<reference evidence="9 10" key="1">
    <citation type="submission" date="2018-05" db="EMBL/GenBank/DDBJ databases">
        <title>A metagenomic window into the 2 km-deep terrestrial subsurface aquifer revealed taxonomically and functionally diverse microbial community comprising novel uncultured bacterial lineages.</title>
        <authorList>
            <person name="Kadnikov V.V."/>
            <person name="Mardanov A.V."/>
            <person name="Beletsky A.V."/>
            <person name="Banks D."/>
            <person name="Pimenov N.V."/>
            <person name="Frank Y.A."/>
            <person name="Karnachuk O.V."/>
            <person name="Ravin N.V."/>
        </authorList>
    </citation>
    <scope>NUCLEOTIDE SEQUENCE [LARGE SCALE GENOMIC DNA]</scope>
    <source>
        <strain evidence="9">BY5</strain>
    </source>
</reference>
<dbReference type="PANTHER" id="PTHR43744">
    <property type="entry name" value="ABC TRANSPORTER PERMEASE PROTEIN MG189-RELATED-RELATED"/>
    <property type="match status" value="1"/>
</dbReference>
<comment type="similarity">
    <text evidence="7">Belongs to the binding-protein-dependent transport system permease family.</text>
</comment>
<feature type="transmembrane region" description="Helical" evidence="7">
    <location>
        <begin position="235"/>
        <end position="256"/>
    </location>
</feature>
<evidence type="ECO:0000256" key="5">
    <source>
        <dbReference type="ARBA" id="ARBA00022989"/>
    </source>
</evidence>
<feature type="transmembrane region" description="Helical" evidence="7">
    <location>
        <begin position="101"/>
        <end position="122"/>
    </location>
</feature>
<dbReference type="PANTHER" id="PTHR43744:SF12">
    <property type="entry name" value="ABC TRANSPORTER PERMEASE PROTEIN MG189-RELATED"/>
    <property type="match status" value="1"/>
</dbReference>
<comment type="caution">
    <text evidence="9">The sequence shown here is derived from an EMBL/GenBank/DDBJ whole genome shotgun (WGS) entry which is preliminary data.</text>
</comment>
<keyword evidence="3" id="KW-1003">Cell membrane</keyword>
<keyword evidence="5 7" id="KW-1133">Transmembrane helix</keyword>
<name>A0A367ZJM0_9BACT</name>
<evidence type="ECO:0000259" key="8">
    <source>
        <dbReference type="PROSITE" id="PS50928"/>
    </source>
</evidence>
<keyword evidence="4 7" id="KW-0812">Transmembrane</keyword>
<dbReference type="Pfam" id="PF00528">
    <property type="entry name" value="BPD_transp_1"/>
    <property type="match status" value="1"/>
</dbReference>
<dbReference type="GO" id="GO:0005886">
    <property type="term" value="C:plasma membrane"/>
    <property type="evidence" value="ECO:0007669"/>
    <property type="project" value="UniProtKB-SubCell"/>
</dbReference>
<keyword evidence="6 7" id="KW-0472">Membrane</keyword>
<feature type="transmembrane region" description="Helical" evidence="7">
    <location>
        <begin position="65"/>
        <end position="89"/>
    </location>
</feature>
<organism evidence="9 10">
    <name type="scientific">Candidatus Ozemobacter sibiricus</name>
    <dbReference type="NCBI Taxonomy" id="2268124"/>
    <lineage>
        <taxon>Bacteria</taxon>
        <taxon>Candidatus Ozemobacteria</taxon>
        <taxon>Candidatus Ozemobacterales</taxon>
        <taxon>Candidatus Ozemobacteraceae</taxon>
        <taxon>Candidatus Ozemobacter</taxon>
    </lineage>
</organism>
<sequence length="271" mass="29481">MTAARHRPGWAWQAGAWLLLALYLAPCWYMVGRSFLRIGPATGGGWALTLDHYRAVLGGAGFLGFVWNSLLVLIGVVGANVVFALLSGYAFARYRFPGRSLLFTGLLTTLMVPKQILMIPILDLMVRCGLQDTLWALILPFAVDGFNVFLLRQFIVALPPDLEEAARADGASELQVLARVVFPLCRPALVVVVVNTAVVTWNAFLFPLILTDSEAARTLPIGLALLTQGPFATDWGALMAGSTISSLPLLLAFWFFQDEIIQGLTAGAFRE</sequence>
<comment type="subcellular location">
    <subcellularLocation>
        <location evidence="1 7">Cell membrane</location>
        <topology evidence="1 7">Multi-pass membrane protein</topology>
    </subcellularLocation>
</comment>
<evidence type="ECO:0000256" key="3">
    <source>
        <dbReference type="ARBA" id="ARBA00022475"/>
    </source>
</evidence>
<feature type="domain" description="ABC transmembrane type-1" evidence="8">
    <location>
        <begin position="66"/>
        <end position="256"/>
    </location>
</feature>
<dbReference type="AlphaFoldDB" id="A0A367ZJM0"/>